<proteinExistence type="predicted"/>
<organism evidence="2 3">
    <name type="scientific">Alishewanella maricola</name>
    <dbReference type="NCBI Taxonomy" id="2795740"/>
    <lineage>
        <taxon>Bacteria</taxon>
        <taxon>Pseudomonadati</taxon>
        <taxon>Pseudomonadota</taxon>
        <taxon>Gammaproteobacteria</taxon>
        <taxon>Alteromonadales</taxon>
        <taxon>Alteromonadaceae</taxon>
        <taxon>Alishewanella</taxon>
    </lineage>
</organism>
<keyword evidence="1" id="KW-1133">Transmembrane helix</keyword>
<dbReference type="Pfam" id="PF11201">
    <property type="entry name" value="DUF2982"/>
    <property type="match status" value="1"/>
</dbReference>
<dbReference type="Proteomes" id="UP000633814">
    <property type="component" value="Unassembled WGS sequence"/>
</dbReference>
<gene>
    <name evidence="2" type="ORF">JAO78_002940</name>
</gene>
<sequence>MSKLSLAGSASSGGAKLLLLSIGTLFVLFIYTLLLAEQFNWLLAVAYIASFMGIFIAWAKLAEPKYSIDCDELGVHYHHRAGSWLLPWQAFSYSAVPSISGEDLAFIGFKVTDYDAVLAKLPLRLAVKIMTEQRPIFLEAIKQSCSIGQCATELLREKDHFTTSKQHYDGVKAIFAQRMQRITAACGFELLVPVNAEPATVRKWCQDINRLRLQQLHPDDN</sequence>
<feature type="transmembrane region" description="Helical" evidence="1">
    <location>
        <begin position="41"/>
        <end position="59"/>
    </location>
</feature>
<keyword evidence="3" id="KW-1185">Reference proteome</keyword>
<name>A0ABS8C0B5_9ALTE</name>
<evidence type="ECO:0000313" key="2">
    <source>
        <dbReference type="EMBL" id="MCB5225766.1"/>
    </source>
</evidence>
<feature type="transmembrane region" description="Helical" evidence="1">
    <location>
        <begin position="17"/>
        <end position="35"/>
    </location>
</feature>
<dbReference type="EMBL" id="JAEINI020000001">
    <property type="protein sequence ID" value="MCB5225766.1"/>
    <property type="molecule type" value="Genomic_DNA"/>
</dbReference>
<protein>
    <submittedName>
        <fullName evidence="2">DUF2982 domain-containing protein</fullName>
    </submittedName>
</protein>
<comment type="caution">
    <text evidence="2">The sequence shown here is derived from an EMBL/GenBank/DDBJ whole genome shotgun (WGS) entry which is preliminary data.</text>
</comment>
<dbReference type="RefSeq" id="WP_226749849.1">
    <property type="nucleotide sequence ID" value="NZ_JAEINI020000001.1"/>
</dbReference>
<dbReference type="InterPro" id="IPR021367">
    <property type="entry name" value="DUF2982"/>
</dbReference>
<keyword evidence="1" id="KW-0812">Transmembrane</keyword>
<evidence type="ECO:0000313" key="3">
    <source>
        <dbReference type="Proteomes" id="UP000633814"/>
    </source>
</evidence>
<evidence type="ECO:0000256" key="1">
    <source>
        <dbReference type="SAM" id="Phobius"/>
    </source>
</evidence>
<reference evidence="2 3" key="1">
    <citation type="submission" date="2021-10" db="EMBL/GenBank/DDBJ databases">
        <title>Alishewanella koreense sp. nov. isolated from seawater of southwestern coast in South Korea and the proposal for the reclassification of Rheinheimera perlucida and Rheinheimera tuosuensis as Arsukibacterium perlucida and Arsukibacterium tuosuensis.</title>
        <authorList>
            <person name="Kim K.H."/>
            <person name="Ruan W."/>
            <person name="Kim K.R."/>
            <person name="Baek J.H."/>
            <person name="Jeon C.O."/>
        </authorList>
    </citation>
    <scope>NUCLEOTIDE SEQUENCE [LARGE SCALE GENOMIC DNA]</scope>
    <source>
        <strain evidence="2 3">16-MA</strain>
    </source>
</reference>
<accession>A0ABS8C0B5</accession>
<keyword evidence="1" id="KW-0472">Membrane</keyword>